<dbReference type="Gene3D" id="3.30.420.10">
    <property type="entry name" value="Ribonuclease H-like superfamily/Ribonuclease H"/>
    <property type="match status" value="1"/>
</dbReference>
<dbReference type="EMBL" id="JARBHB010000009">
    <property type="protein sequence ID" value="KAJ8874870.1"/>
    <property type="molecule type" value="Genomic_DNA"/>
</dbReference>
<comment type="caution">
    <text evidence="1">The sequence shown here is derived from an EMBL/GenBank/DDBJ whole genome shotgun (WGS) entry which is preliminary data.</text>
</comment>
<protein>
    <submittedName>
        <fullName evidence="1">Uncharacterized protein</fullName>
    </submittedName>
</protein>
<reference evidence="1 2" key="1">
    <citation type="submission" date="2023-02" db="EMBL/GenBank/DDBJ databases">
        <title>LHISI_Scaffold_Assembly.</title>
        <authorList>
            <person name="Stuart O.P."/>
            <person name="Cleave R."/>
            <person name="Magrath M.J.L."/>
            <person name="Mikheyev A.S."/>
        </authorList>
    </citation>
    <scope>NUCLEOTIDE SEQUENCE [LARGE SCALE GENOMIC DNA]</scope>
    <source>
        <strain evidence="1">Daus_M_001</strain>
        <tissue evidence="1">Leg muscle</tissue>
    </source>
</reference>
<dbReference type="Proteomes" id="UP001159363">
    <property type="component" value="Chromosome 8"/>
</dbReference>
<proteinExistence type="predicted"/>
<sequence length="866" mass="95947">MGRGGWAVSTLALYHDEPGSTPGPVKWKSCRLIAAGRRVLSGICRLPRPCISTLLHSHLISRSSALKTSMLTLSVPATLIEGNFTYEGYQHFVDYARIIRQHRHGSYVIRVQTVNTCQKVTQPFRIAPYQPLKSPDVNPPDLYLWGHLKALVHATPVDDVGTLRYRIVAGFETTRNIQGILQSSGSPCNGGLMYHWGPITIRTTKANRVQFPAESFQIFATRNYAGRCWSAGFLGYLPFPPPLHSGTAPHSPQSPSSALNISLLRAAQNRFTHSNVNPQSDKARIVKCLFHTPIVVFLFLAQKRVKDVWGLSFQLRIAITLNIPIPTVKYRQLFEKCCTLFHLCELGKARRGQGVLTYVLSEPGNVALMSAGSAGRAWSCLARRSLGLGRARIYFLPKRSATSGGGRGGSVVRLLASHLVEPRSIPDEVAPVYSHLGIFPNDPAGQRTLVIQENALTSWTGDRDEVHFEPPKLGVRNLDPRSATIIDKCNWNQDQTRSWFGTRIIRSRIGEDVGAIGHKSLCPVEQVANKSMTYKQKNEEIQLAFNNAVSTADEVRMGEARAGETGAAPRKPADQRHRLVDCHVRKSWIVKAYLLQIRFFFLGVDIYVGATAAERLDCSPPTRRFAFGSIPGRVARGLGIVLDDADGRRFSRGSPILPALAFRHCSIHTSFNPHRLSRPLYESPKSLNNYKLTTIIISDRLGANSLYVPTPRKFASSVTCRVDSIVLCTNMPTSAAHWLSAATVEGDDWVSVLYERFGRLFAAMSWEPMRVIEASVEQCRDSRAGETRDPIENPPNSIIVATRCACAIIQEWVVRAYVDGLKRLMVGGEGGLRTCQRSVGVLQSQGHAFSTRDIRALEPRPGHLAW</sequence>
<dbReference type="InterPro" id="IPR036397">
    <property type="entry name" value="RNaseH_sf"/>
</dbReference>
<gene>
    <name evidence="1" type="ORF">PR048_022760</name>
</gene>
<organism evidence="1 2">
    <name type="scientific">Dryococelus australis</name>
    <dbReference type="NCBI Taxonomy" id="614101"/>
    <lineage>
        <taxon>Eukaryota</taxon>
        <taxon>Metazoa</taxon>
        <taxon>Ecdysozoa</taxon>
        <taxon>Arthropoda</taxon>
        <taxon>Hexapoda</taxon>
        <taxon>Insecta</taxon>
        <taxon>Pterygota</taxon>
        <taxon>Neoptera</taxon>
        <taxon>Polyneoptera</taxon>
        <taxon>Phasmatodea</taxon>
        <taxon>Verophasmatodea</taxon>
        <taxon>Anareolatae</taxon>
        <taxon>Phasmatidae</taxon>
        <taxon>Eurycanthinae</taxon>
        <taxon>Dryococelus</taxon>
    </lineage>
</organism>
<accession>A0ABQ9GS47</accession>
<name>A0ABQ9GS47_9NEOP</name>
<evidence type="ECO:0000313" key="2">
    <source>
        <dbReference type="Proteomes" id="UP001159363"/>
    </source>
</evidence>
<keyword evidence="2" id="KW-1185">Reference proteome</keyword>
<evidence type="ECO:0000313" key="1">
    <source>
        <dbReference type="EMBL" id="KAJ8874870.1"/>
    </source>
</evidence>